<dbReference type="Proteomes" id="UP000241546">
    <property type="component" value="Unassembled WGS sequence"/>
</dbReference>
<keyword evidence="3" id="KW-1185">Reference proteome</keyword>
<accession>A0A2T4BG80</accession>
<dbReference type="GeneID" id="36598152"/>
<evidence type="ECO:0000313" key="2">
    <source>
        <dbReference type="EMBL" id="PTB68333.1"/>
    </source>
</evidence>
<feature type="compositionally biased region" description="Low complexity" evidence="1">
    <location>
        <begin position="18"/>
        <end position="45"/>
    </location>
</feature>
<gene>
    <name evidence="2" type="ORF">BBK36DRAFT_1114492</name>
</gene>
<feature type="compositionally biased region" description="Low complexity" evidence="1">
    <location>
        <begin position="92"/>
        <end position="112"/>
    </location>
</feature>
<sequence>MSGSQNPTPKKPNKSILSYFQPAASSQQQQQTPSPQRSSRPSSFQDWSPPAPSSPLSYKATPVRNKKPAPQEIRASDDEGSDDGFSDDSLEDLSALIGRGRPGAAAAPPAAGNQPSFSTPRAKRTATGPYVSPLTIIPKHRFDIKALAKDARRDNAINASSLKAKASTGVSEPASPRRGDNFDSAFTDIVKEKSGQDAHKVLRAVQRAEPIQSQARYCFFNSDYRVPPSSPVPKLPKGSPWNLLTQGNSAARERNLTSGVPQTILAKNGGLPDALFEWILDELCIQKSSLVRREYCNIIHSCPDQVERLLTPERLEELFLRLGATDDIKVRESEIAVSKPSQEPYQDHDWSNLESVFLLLGMISDHLSVASATYAAHTLLRVSMDKLLIYNTDLLTAYEETIESLVNAIPSSSWDSFCGDACSILHATVKTQHIRANALQCLSIRDVRTHDIRRRLALSFLFDDPSLGRHHPEAVFSVRGAIDRLGEEDFSITSQTDFAELKAMVITLDIAVDDGSPPESGDPEDEARFNQEVDELAARLREIWRKINDAGMKITRTEAKSVVEWVQQRLSNTVRTRRKAKKSIFDLPGQEDRSNLPKQQEYMAKFFQRIPKPQTGSE</sequence>
<evidence type="ECO:0000256" key="1">
    <source>
        <dbReference type="SAM" id="MobiDB-lite"/>
    </source>
</evidence>
<feature type="region of interest" description="Disordered" evidence="1">
    <location>
        <begin position="1"/>
        <end position="129"/>
    </location>
</feature>
<organism evidence="2 3">
    <name type="scientific">Trichoderma citrinoviride</name>
    <dbReference type="NCBI Taxonomy" id="58853"/>
    <lineage>
        <taxon>Eukaryota</taxon>
        <taxon>Fungi</taxon>
        <taxon>Dikarya</taxon>
        <taxon>Ascomycota</taxon>
        <taxon>Pezizomycotina</taxon>
        <taxon>Sordariomycetes</taxon>
        <taxon>Hypocreomycetidae</taxon>
        <taxon>Hypocreales</taxon>
        <taxon>Hypocreaceae</taxon>
        <taxon>Trichoderma</taxon>
    </lineage>
</organism>
<dbReference type="RefSeq" id="XP_024751653.1">
    <property type="nucleotide sequence ID" value="XM_024890034.1"/>
</dbReference>
<feature type="compositionally biased region" description="Acidic residues" evidence="1">
    <location>
        <begin position="78"/>
        <end position="91"/>
    </location>
</feature>
<reference evidence="3" key="1">
    <citation type="submission" date="2016-07" db="EMBL/GenBank/DDBJ databases">
        <title>Multiple horizontal gene transfer events from other fungi enriched the ability of initially mycotrophic Trichoderma (Ascomycota) to feed on dead plant biomass.</title>
        <authorList>
            <consortium name="DOE Joint Genome Institute"/>
            <person name="Atanasova L."/>
            <person name="Chenthamara K."/>
            <person name="Zhang J."/>
            <person name="Grujic M."/>
            <person name="Henrissat B."/>
            <person name="Kuo A."/>
            <person name="Aerts A."/>
            <person name="Salamov A."/>
            <person name="Lipzen A."/>
            <person name="Labutti K."/>
            <person name="Barry K."/>
            <person name="Miao Y."/>
            <person name="Rahimi M.J."/>
            <person name="Shen Q."/>
            <person name="Grigoriev I.V."/>
            <person name="Kubicek C.P."/>
            <person name="Druzhinina I.S."/>
        </authorList>
    </citation>
    <scope>NUCLEOTIDE SEQUENCE [LARGE SCALE GENOMIC DNA]</scope>
    <source>
        <strain evidence="3">TUCIM 6016</strain>
    </source>
</reference>
<proteinExistence type="predicted"/>
<protein>
    <submittedName>
        <fullName evidence="2">Uncharacterized protein</fullName>
    </submittedName>
</protein>
<dbReference type="AlphaFoldDB" id="A0A2T4BG80"/>
<name>A0A2T4BG80_9HYPO</name>
<dbReference type="EMBL" id="KZ680210">
    <property type="protein sequence ID" value="PTB68333.1"/>
    <property type="molecule type" value="Genomic_DNA"/>
</dbReference>
<dbReference type="OrthoDB" id="5350396at2759"/>
<evidence type="ECO:0000313" key="3">
    <source>
        <dbReference type="Proteomes" id="UP000241546"/>
    </source>
</evidence>